<gene>
    <name evidence="8" type="ORF">GCM10009823_01290</name>
</gene>
<dbReference type="PANTHER" id="PTHR23527">
    <property type="entry name" value="BLL3282 PROTEIN"/>
    <property type="match status" value="1"/>
</dbReference>
<feature type="transmembrane region" description="Helical" evidence="6">
    <location>
        <begin position="128"/>
        <end position="153"/>
    </location>
</feature>
<evidence type="ECO:0000259" key="7">
    <source>
        <dbReference type="PROSITE" id="PS50850"/>
    </source>
</evidence>
<keyword evidence="3 6" id="KW-1133">Transmembrane helix</keyword>
<organism evidence="8 9">
    <name type="scientific">Brevibacterium salitolerans</name>
    <dbReference type="NCBI Taxonomy" id="1403566"/>
    <lineage>
        <taxon>Bacteria</taxon>
        <taxon>Bacillati</taxon>
        <taxon>Actinomycetota</taxon>
        <taxon>Actinomycetes</taxon>
        <taxon>Micrococcales</taxon>
        <taxon>Brevibacteriaceae</taxon>
        <taxon>Brevibacterium</taxon>
    </lineage>
</organism>
<feature type="domain" description="Major facilitator superfamily (MFS) profile" evidence="7">
    <location>
        <begin position="30"/>
        <end position="430"/>
    </location>
</feature>
<feature type="transmembrane region" description="Helical" evidence="6">
    <location>
        <begin position="247"/>
        <end position="271"/>
    </location>
</feature>
<reference evidence="8 9" key="1">
    <citation type="journal article" date="2019" name="Int. J. Syst. Evol. Microbiol.">
        <title>The Global Catalogue of Microorganisms (GCM) 10K type strain sequencing project: providing services to taxonomists for standard genome sequencing and annotation.</title>
        <authorList>
            <consortium name="The Broad Institute Genomics Platform"/>
            <consortium name="The Broad Institute Genome Sequencing Center for Infectious Disease"/>
            <person name="Wu L."/>
            <person name="Ma J."/>
        </authorList>
    </citation>
    <scope>NUCLEOTIDE SEQUENCE [LARGE SCALE GENOMIC DNA]</scope>
    <source>
        <strain evidence="8 9">JCM 15900</strain>
    </source>
</reference>
<evidence type="ECO:0000256" key="3">
    <source>
        <dbReference type="ARBA" id="ARBA00022989"/>
    </source>
</evidence>
<dbReference type="PANTHER" id="PTHR23527:SF1">
    <property type="entry name" value="BLL3282 PROTEIN"/>
    <property type="match status" value="1"/>
</dbReference>
<feature type="transmembrane region" description="Helical" evidence="6">
    <location>
        <begin position="69"/>
        <end position="92"/>
    </location>
</feature>
<dbReference type="SUPFAM" id="SSF103473">
    <property type="entry name" value="MFS general substrate transporter"/>
    <property type="match status" value="1"/>
</dbReference>
<dbReference type="InterPro" id="IPR052952">
    <property type="entry name" value="MFS-Transporter"/>
</dbReference>
<evidence type="ECO:0000256" key="4">
    <source>
        <dbReference type="ARBA" id="ARBA00023136"/>
    </source>
</evidence>
<dbReference type="RefSeq" id="WP_344334393.1">
    <property type="nucleotide sequence ID" value="NZ_BAAAPZ010000001.1"/>
</dbReference>
<feature type="transmembrane region" description="Helical" evidence="6">
    <location>
        <begin position="174"/>
        <end position="192"/>
    </location>
</feature>
<protein>
    <submittedName>
        <fullName evidence="8">MFS transporter</fullName>
    </submittedName>
</protein>
<feature type="transmembrane region" description="Helical" evidence="6">
    <location>
        <begin position="99"/>
        <end position="122"/>
    </location>
</feature>
<dbReference type="Proteomes" id="UP001500984">
    <property type="component" value="Unassembled WGS sequence"/>
</dbReference>
<proteinExistence type="predicted"/>
<feature type="region of interest" description="Disordered" evidence="5">
    <location>
        <begin position="1"/>
        <end position="26"/>
    </location>
</feature>
<feature type="transmembrane region" description="Helical" evidence="6">
    <location>
        <begin position="283"/>
        <end position="302"/>
    </location>
</feature>
<dbReference type="InterPro" id="IPR020846">
    <property type="entry name" value="MFS_dom"/>
</dbReference>
<feature type="transmembrane region" description="Helical" evidence="6">
    <location>
        <begin position="402"/>
        <end position="422"/>
    </location>
</feature>
<accession>A0ABN2W9D0</accession>
<evidence type="ECO:0000313" key="8">
    <source>
        <dbReference type="EMBL" id="GAA2087103.1"/>
    </source>
</evidence>
<comment type="subcellular location">
    <subcellularLocation>
        <location evidence="1">Cell membrane</location>
        <topology evidence="1">Multi-pass membrane protein</topology>
    </subcellularLocation>
</comment>
<evidence type="ECO:0000256" key="1">
    <source>
        <dbReference type="ARBA" id="ARBA00004651"/>
    </source>
</evidence>
<dbReference type="EMBL" id="BAAAPZ010000001">
    <property type="protein sequence ID" value="GAA2087103.1"/>
    <property type="molecule type" value="Genomic_DNA"/>
</dbReference>
<feature type="transmembrane region" description="Helical" evidence="6">
    <location>
        <begin position="36"/>
        <end position="57"/>
    </location>
</feature>
<dbReference type="Pfam" id="PF07690">
    <property type="entry name" value="MFS_1"/>
    <property type="match status" value="1"/>
</dbReference>
<keyword evidence="2 6" id="KW-0812">Transmembrane</keyword>
<dbReference type="InterPro" id="IPR036259">
    <property type="entry name" value="MFS_trans_sf"/>
</dbReference>
<dbReference type="Gene3D" id="1.20.1250.20">
    <property type="entry name" value="MFS general substrate transporter like domains"/>
    <property type="match status" value="2"/>
</dbReference>
<dbReference type="PROSITE" id="PS50850">
    <property type="entry name" value="MFS"/>
    <property type="match status" value="1"/>
</dbReference>
<feature type="compositionally biased region" description="Pro residues" evidence="5">
    <location>
        <begin position="1"/>
        <end position="10"/>
    </location>
</feature>
<dbReference type="InterPro" id="IPR011701">
    <property type="entry name" value="MFS"/>
</dbReference>
<evidence type="ECO:0000256" key="6">
    <source>
        <dbReference type="SAM" id="Phobius"/>
    </source>
</evidence>
<keyword evidence="9" id="KW-1185">Reference proteome</keyword>
<evidence type="ECO:0000256" key="5">
    <source>
        <dbReference type="SAM" id="MobiDB-lite"/>
    </source>
</evidence>
<evidence type="ECO:0000256" key="2">
    <source>
        <dbReference type="ARBA" id="ARBA00022692"/>
    </source>
</evidence>
<feature type="transmembrane region" description="Helical" evidence="6">
    <location>
        <begin position="314"/>
        <end position="338"/>
    </location>
</feature>
<name>A0ABN2W9D0_9MICO</name>
<keyword evidence="4 6" id="KW-0472">Membrane</keyword>
<sequence>MSPASSAPPPDRSRRGDGAGPPPDARRRRILGWRGLALGVLGQTTATIVLVGPSFLIPLLRDAGYSLTLAGTAAASTSFGMVLTLVAWGALADRRGERLVIAAGLLGAAAITGLGVVLSRAGMLAHPLSLICLLALAGAACASVNSATGRVVAGWFSRERRGLAMGIRQMSQPLGTGIAAVTVPAVAALWGITGFLVLAAVLAAVSGAACWAGVVDPPRPARAEVEDPDDLPTGAPSSVNPYRGDSFLLRIHAVSALLVIPQFTFMTYGLVWLMDVQRMEAHTAGLVVGVAQLVGAAGRIVMGGLSDRAPSRMFVLRIVALAAAVLTGAVAATSLGVMPVLGAVVLVLASAASVADNGLAFTSIAEAAGSRWSGKALGIQNTGQHLVSSGVGPVVGALVTAAGYPLALACVAGVPVVASLLVPRKDVERD</sequence>
<comment type="caution">
    <text evidence="8">The sequence shown here is derived from an EMBL/GenBank/DDBJ whole genome shotgun (WGS) entry which is preliminary data.</text>
</comment>
<evidence type="ECO:0000313" key="9">
    <source>
        <dbReference type="Proteomes" id="UP001500984"/>
    </source>
</evidence>